<evidence type="ECO:0000313" key="3">
    <source>
        <dbReference type="Proteomes" id="UP001314229"/>
    </source>
</evidence>
<comment type="caution">
    <text evidence="2">The sequence shown here is derived from an EMBL/GenBank/DDBJ whole genome shotgun (WGS) entry which is preliminary data.</text>
</comment>
<proteinExistence type="predicted"/>
<sequence length="53" mass="5743">ADGVVGPEEVTYEEITKEREPNVSGANTKPYLSEENSVYSLLNHGSSSAERSD</sequence>
<dbReference type="EMBL" id="CAWUFR010000367">
    <property type="protein sequence ID" value="CAK6976818.1"/>
    <property type="molecule type" value="Genomic_DNA"/>
</dbReference>
<reference evidence="2 3" key="1">
    <citation type="submission" date="2024-01" db="EMBL/GenBank/DDBJ databases">
        <authorList>
            <person name="Alioto T."/>
            <person name="Alioto T."/>
            <person name="Gomez Garrido J."/>
        </authorList>
    </citation>
    <scope>NUCLEOTIDE SEQUENCE [LARGE SCALE GENOMIC DNA]</scope>
</reference>
<feature type="region of interest" description="Disordered" evidence="1">
    <location>
        <begin position="1"/>
        <end position="35"/>
    </location>
</feature>
<keyword evidence="3" id="KW-1185">Reference proteome</keyword>
<evidence type="ECO:0000313" key="2">
    <source>
        <dbReference type="EMBL" id="CAK6976819.1"/>
    </source>
</evidence>
<organism evidence="2 3">
    <name type="scientific">Scomber scombrus</name>
    <name type="common">Atlantic mackerel</name>
    <name type="synonym">Scomber vernalis</name>
    <dbReference type="NCBI Taxonomy" id="13677"/>
    <lineage>
        <taxon>Eukaryota</taxon>
        <taxon>Metazoa</taxon>
        <taxon>Chordata</taxon>
        <taxon>Craniata</taxon>
        <taxon>Vertebrata</taxon>
        <taxon>Euteleostomi</taxon>
        <taxon>Actinopterygii</taxon>
        <taxon>Neopterygii</taxon>
        <taxon>Teleostei</taxon>
        <taxon>Neoteleostei</taxon>
        <taxon>Acanthomorphata</taxon>
        <taxon>Pelagiaria</taxon>
        <taxon>Scombriformes</taxon>
        <taxon>Scombridae</taxon>
        <taxon>Scomber</taxon>
    </lineage>
</organism>
<dbReference type="Proteomes" id="UP001314229">
    <property type="component" value="Unassembled WGS sequence"/>
</dbReference>
<name>A0AAV1Q157_SCOSC</name>
<dbReference type="AlphaFoldDB" id="A0AAV1Q157"/>
<feature type="non-terminal residue" evidence="2">
    <location>
        <position position="1"/>
    </location>
</feature>
<gene>
    <name evidence="2" type="ORF">FSCOSCO3_A009302</name>
</gene>
<protein>
    <submittedName>
        <fullName evidence="2">Uncharacterized protein</fullName>
    </submittedName>
</protein>
<dbReference type="EMBL" id="CAWUFR010000367">
    <property type="protein sequence ID" value="CAK6976819.1"/>
    <property type="molecule type" value="Genomic_DNA"/>
</dbReference>
<accession>A0AAV1Q157</accession>
<evidence type="ECO:0000256" key="1">
    <source>
        <dbReference type="SAM" id="MobiDB-lite"/>
    </source>
</evidence>